<evidence type="ECO:0000256" key="1">
    <source>
        <dbReference type="SAM" id="Phobius"/>
    </source>
</evidence>
<dbReference type="AlphaFoldDB" id="A0A813FFJ3"/>
<keyword evidence="3" id="KW-1185">Reference proteome</keyword>
<organism evidence="2 3">
    <name type="scientific">Polarella glacialis</name>
    <name type="common">Dinoflagellate</name>
    <dbReference type="NCBI Taxonomy" id="89957"/>
    <lineage>
        <taxon>Eukaryota</taxon>
        <taxon>Sar</taxon>
        <taxon>Alveolata</taxon>
        <taxon>Dinophyceae</taxon>
        <taxon>Suessiales</taxon>
        <taxon>Suessiaceae</taxon>
        <taxon>Polarella</taxon>
    </lineage>
</organism>
<feature type="non-terminal residue" evidence="2">
    <location>
        <position position="1"/>
    </location>
</feature>
<feature type="transmembrane region" description="Helical" evidence="1">
    <location>
        <begin position="140"/>
        <end position="162"/>
    </location>
</feature>
<gene>
    <name evidence="2" type="ORF">PGLA1383_LOCUS28442</name>
</gene>
<sequence>CCAWCTYYGVKRFFFSLEAPEEEVESVIEEVLRIKLAVCNSCLAFAMIFCLNAVVDREKVLAAKTEAVLAKAAAAAGKQSEPVELKHRQLIRWRYWEERFVLRASQTIIKAMAILVGFSWEQAFDASVEKTCEHSTTLPPAWAKLILAALMVGMVLPGWRFYILPQVH</sequence>
<dbReference type="OrthoDB" id="424856at2759"/>
<accession>A0A813FFJ3</accession>
<evidence type="ECO:0000313" key="3">
    <source>
        <dbReference type="Proteomes" id="UP000654075"/>
    </source>
</evidence>
<keyword evidence="1" id="KW-0472">Membrane</keyword>
<comment type="caution">
    <text evidence="2">The sequence shown here is derived from an EMBL/GenBank/DDBJ whole genome shotgun (WGS) entry which is preliminary data.</text>
</comment>
<evidence type="ECO:0000313" key="2">
    <source>
        <dbReference type="EMBL" id="CAE8610629.1"/>
    </source>
</evidence>
<name>A0A813FFJ3_POLGL</name>
<keyword evidence="1" id="KW-1133">Transmembrane helix</keyword>
<dbReference type="Proteomes" id="UP000654075">
    <property type="component" value="Unassembled WGS sequence"/>
</dbReference>
<protein>
    <submittedName>
        <fullName evidence="2">Uncharacterized protein</fullName>
    </submittedName>
</protein>
<reference evidence="2" key="1">
    <citation type="submission" date="2021-02" db="EMBL/GenBank/DDBJ databases">
        <authorList>
            <person name="Dougan E. K."/>
            <person name="Rhodes N."/>
            <person name="Thang M."/>
            <person name="Chan C."/>
        </authorList>
    </citation>
    <scope>NUCLEOTIDE SEQUENCE</scope>
</reference>
<keyword evidence="1" id="KW-0812">Transmembrane</keyword>
<proteinExistence type="predicted"/>
<dbReference type="EMBL" id="CAJNNV010024792">
    <property type="protein sequence ID" value="CAE8610629.1"/>
    <property type="molecule type" value="Genomic_DNA"/>
</dbReference>